<protein>
    <submittedName>
        <fullName evidence="1">MULE domain-containing protein</fullName>
    </submittedName>
</protein>
<name>A0A6G0VQJ4_APHCR</name>
<reference evidence="1 2" key="1">
    <citation type="submission" date="2019-08" db="EMBL/GenBank/DDBJ databases">
        <title>Whole genome of Aphis craccivora.</title>
        <authorList>
            <person name="Voronova N.V."/>
            <person name="Shulinski R.S."/>
            <person name="Bandarenka Y.V."/>
            <person name="Zhorov D.G."/>
            <person name="Warner D."/>
        </authorList>
    </citation>
    <scope>NUCLEOTIDE SEQUENCE [LARGE SCALE GENOMIC DNA]</scope>
    <source>
        <strain evidence="1">180601</strain>
        <tissue evidence="1">Whole Body</tissue>
    </source>
</reference>
<proteinExistence type="predicted"/>
<keyword evidence="2" id="KW-1185">Reference proteome</keyword>
<evidence type="ECO:0000313" key="2">
    <source>
        <dbReference type="Proteomes" id="UP000478052"/>
    </source>
</evidence>
<organism evidence="1 2">
    <name type="scientific">Aphis craccivora</name>
    <name type="common">Cowpea aphid</name>
    <dbReference type="NCBI Taxonomy" id="307492"/>
    <lineage>
        <taxon>Eukaryota</taxon>
        <taxon>Metazoa</taxon>
        <taxon>Ecdysozoa</taxon>
        <taxon>Arthropoda</taxon>
        <taxon>Hexapoda</taxon>
        <taxon>Insecta</taxon>
        <taxon>Pterygota</taxon>
        <taxon>Neoptera</taxon>
        <taxon>Paraneoptera</taxon>
        <taxon>Hemiptera</taxon>
        <taxon>Sternorrhyncha</taxon>
        <taxon>Aphidomorpha</taxon>
        <taxon>Aphidoidea</taxon>
        <taxon>Aphididae</taxon>
        <taxon>Aphidini</taxon>
        <taxon>Aphis</taxon>
        <taxon>Aphis</taxon>
    </lineage>
</organism>
<dbReference type="Proteomes" id="UP000478052">
    <property type="component" value="Unassembled WGS sequence"/>
</dbReference>
<sequence length="74" mass="8719">MAFLPVDRIQESWVIVKPLFEINEDEQSLLKYLKNTYVMGKQVMKTRGRSRREPVYTTPLFPSELWSVAQRVSS</sequence>
<evidence type="ECO:0000313" key="1">
    <source>
        <dbReference type="EMBL" id="KAF0706058.1"/>
    </source>
</evidence>
<gene>
    <name evidence="1" type="ORF">FWK35_00023756</name>
</gene>
<dbReference type="EMBL" id="VUJU01013053">
    <property type="protein sequence ID" value="KAF0706058.1"/>
    <property type="molecule type" value="Genomic_DNA"/>
</dbReference>
<comment type="caution">
    <text evidence="1">The sequence shown here is derived from an EMBL/GenBank/DDBJ whole genome shotgun (WGS) entry which is preliminary data.</text>
</comment>
<accession>A0A6G0VQJ4</accession>
<dbReference type="AlphaFoldDB" id="A0A6G0VQJ4"/>